<proteinExistence type="predicted"/>
<reference evidence="2" key="1">
    <citation type="submission" date="2017-12" db="EMBL/GenBank/DDBJ databases">
        <authorList>
            <person name="Barbosa P."/>
            <person name="Usie A."/>
            <person name="Ramos A.M."/>
        </authorList>
    </citation>
    <scope>NUCLEOTIDE SEQUENCE</scope>
    <source>
        <strain evidence="2">HL8</strain>
        <tissue evidence="2">Leaves</tissue>
    </source>
</reference>
<reference evidence="2" key="2">
    <citation type="journal article" date="2018" name="Sci. Data">
        <title>The draft genome sequence of cork oak.</title>
        <authorList>
            <person name="Ramos A.M."/>
            <person name="Usie A."/>
            <person name="Barbosa P."/>
            <person name="Barros P.M."/>
            <person name="Capote T."/>
            <person name="Chaves I."/>
            <person name="Simoes F."/>
            <person name="Abreu I."/>
            <person name="Carrasquinho I."/>
            <person name="Faro C."/>
            <person name="Guimaraes J.B."/>
            <person name="Mendonca D."/>
            <person name="Nobrega F."/>
            <person name="Rodrigues L."/>
            <person name="Saibo N.J.M."/>
            <person name="Varela M.C."/>
            <person name="Egas C."/>
            <person name="Matos J."/>
            <person name="Miguel C.M."/>
            <person name="Oliveira M.M."/>
            <person name="Ricardo C.P."/>
            <person name="Goncalves S."/>
        </authorList>
    </citation>
    <scope>NUCLEOTIDE SEQUENCE [LARGE SCALE GENOMIC DNA]</scope>
    <source>
        <strain evidence="2">HL8</strain>
    </source>
</reference>
<reference evidence="2" key="3">
    <citation type="submission" date="2023-07" db="EMBL/GenBank/DDBJ databases">
        <title>An improved reference 1 genome and first organelle genomes of Quercus suber.</title>
        <authorList>
            <consortium name="Genosuber Consortium"/>
            <person name="Usie A."/>
            <person name="Serra O."/>
            <person name="Barros P."/>
        </authorList>
    </citation>
    <scope>NUCLEOTIDE SEQUENCE</scope>
    <source>
        <strain evidence="2">HL8</strain>
        <tissue evidence="2">Leaves</tissue>
    </source>
</reference>
<name>A0AAW0LZF5_QUESU</name>
<organism evidence="2">
    <name type="scientific">Quercus suber</name>
    <name type="common">Cork oak</name>
    <dbReference type="NCBI Taxonomy" id="58331"/>
    <lineage>
        <taxon>Eukaryota</taxon>
        <taxon>Viridiplantae</taxon>
        <taxon>Streptophyta</taxon>
        <taxon>Embryophyta</taxon>
        <taxon>Tracheophyta</taxon>
        <taxon>Spermatophyta</taxon>
        <taxon>Magnoliopsida</taxon>
        <taxon>eudicotyledons</taxon>
        <taxon>Gunneridae</taxon>
        <taxon>Pentapetalae</taxon>
        <taxon>rosids</taxon>
        <taxon>fabids</taxon>
        <taxon>Fagales</taxon>
        <taxon>Fagaceae</taxon>
        <taxon>Quercus</taxon>
    </lineage>
</organism>
<dbReference type="EMBL" id="PKMF04000033">
    <property type="protein sequence ID" value="KAK7856820.1"/>
    <property type="molecule type" value="Genomic_DNA"/>
</dbReference>
<sequence length="59" mass="6777">MGEVDPAFIQEPEHRPKSPTSKGRLPLIDLLHYTPQQCFCHRRPCKESVTNRVTMTVLS</sequence>
<evidence type="ECO:0000256" key="1">
    <source>
        <dbReference type="SAM" id="MobiDB-lite"/>
    </source>
</evidence>
<dbReference type="AlphaFoldDB" id="A0AAW0LZF5"/>
<protein>
    <submittedName>
        <fullName evidence="2">Uncharacterized protein</fullName>
    </submittedName>
</protein>
<comment type="caution">
    <text evidence="2">The sequence shown here is derived from an EMBL/GenBank/DDBJ whole genome shotgun (WGS) entry which is preliminary data.</text>
</comment>
<evidence type="ECO:0000313" key="2">
    <source>
        <dbReference type="EMBL" id="KAK7856820.1"/>
    </source>
</evidence>
<gene>
    <name evidence="2" type="ORF">CFP56_021584</name>
</gene>
<feature type="region of interest" description="Disordered" evidence="1">
    <location>
        <begin position="1"/>
        <end position="23"/>
    </location>
</feature>
<accession>A0AAW0LZF5</accession>